<sequence length="336" mass="35907">MSEFVRITDQSSAADARRRLRRVAAAEDFDSDTIERAAIVATEAATNIVRYAGRGNILIDTMPLFGTKKLVIIAMDKGSGIAKLERMMRDGESTGGGSGTGLGAMQRLSDRFDIHTEPGAGTVVACEFGPSASDGKTRRFDAAGLRLNHPGESECGDAWLLRTTGRSSQFFLCDGLGHGPRAAEAANRAIEGLKNHGGAPVETILDDLSHTMRPTRGAVAALCQVEGESPTMTYGGIGNISTLHLSNGAIRRLASRDGRLGAVERRAMVETLDIQPGDTVVMHTDGISTLRGFESRTGLLRRSALTIAGVILRDHLRGRDDAGIVVVKIRKDQDQR</sequence>
<dbReference type="RefSeq" id="WP_131564735.1">
    <property type="nucleotide sequence ID" value="NZ_JAINFK010000001.1"/>
</dbReference>
<name>A0A4R0PHV0_9HYPH</name>
<dbReference type="InterPro" id="IPR036890">
    <property type="entry name" value="HATPase_C_sf"/>
</dbReference>
<gene>
    <name evidence="2" type="ORF">E0D97_01500</name>
</gene>
<dbReference type="InterPro" id="IPR039248">
    <property type="entry name" value="Ptase_RsbX"/>
</dbReference>
<dbReference type="Gene3D" id="3.60.40.10">
    <property type="entry name" value="PPM-type phosphatase domain"/>
    <property type="match status" value="1"/>
</dbReference>
<dbReference type="SMART" id="SM00331">
    <property type="entry name" value="PP2C_SIG"/>
    <property type="match status" value="1"/>
</dbReference>
<dbReference type="Pfam" id="PF13581">
    <property type="entry name" value="HATPase_c_2"/>
    <property type="match status" value="1"/>
</dbReference>
<dbReference type="GO" id="GO:0016301">
    <property type="term" value="F:kinase activity"/>
    <property type="evidence" value="ECO:0007669"/>
    <property type="project" value="UniProtKB-KW"/>
</dbReference>
<comment type="caution">
    <text evidence="2">The sequence shown here is derived from an EMBL/GenBank/DDBJ whole genome shotgun (WGS) entry which is preliminary data.</text>
</comment>
<protein>
    <submittedName>
        <fullName evidence="2">Histidine kinase</fullName>
    </submittedName>
</protein>
<reference evidence="2 3" key="1">
    <citation type="journal article" date="2015" name="Antonie Van Leeuwenhoek">
        <title>Oricola cellulosilytica gen. nov., sp. nov., a cellulose-degrading bacterium of the family Phyllobacteriaceae isolated from surface seashore water, and emended descriptions of Mesorhizobium loti and Phyllobacterium myrsinacearum.</title>
        <authorList>
            <person name="Hameed A."/>
            <person name="Shahina M."/>
            <person name="Lai W.A."/>
            <person name="Lin S.Y."/>
            <person name="Young L.S."/>
            <person name="Liu Y.C."/>
            <person name="Hsu Y.H."/>
            <person name="Young C.C."/>
        </authorList>
    </citation>
    <scope>NUCLEOTIDE SEQUENCE [LARGE SCALE GENOMIC DNA]</scope>
    <source>
        <strain evidence="2 3">KCTC 52183</strain>
    </source>
</reference>
<dbReference type="Proteomes" id="UP000291301">
    <property type="component" value="Unassembled WGS sequence"/>
</dbReference>
<dbReference type="SUPFAM" id="SSF81606">
    <property type="entry name" value="PP2C-like"/>
    <property type="match status" value="1"/>
</dbReference>
<dbReference type="InterPro" id="IPR001932">
    <property type="entry name" value="PPM-type_phosphatase-like_dom"/>
</dbReference>
<keyword evidence="2" id="KW-0808">Transferase</keyword>
<dbReference type="InterPro" id="IPR003594">
    <property type="entry name" value="HATPase_dom"/>
</dbReference>
<dbReference type="Pfam" id="PF07228">
    <property type="entry name" value="SpoIIE"/>
    <property type="match status" value="1"/>
</dbReference>
<feature type="domain" description="PPM-type phosphatase" evidence="1">
    <location>
        <begin position="137"/>
        <end position="329"/>
    </location>
</feature>
<dbReference type="Gene3D" id="3.30.565.10">
    <property type="entry name" value="Histidine kinase-like ATPase, C-terminal domain"/>
    <property type="match status" value="1"/>
</dbReference>
<dbReference type="PANTHER" id="PTHR35801">
    <property type="entry name" value="PHOSPHOSERINE PHOSPHATASE RSBX"/>
    <property type="match status" value="1"/>
</dbReference>
<dbReference type="PANTHER" id="PTHR35801:SF1">
    <property type="entry name" value="PHOSPHOSERINE PHOSPHATASE RSBX"/>
    <property type="match status" value="1"/>
</dbReference>
<dbReference type="InterPro" id="IPR036457">
    <property type="entry name" value="PPM-type-like_dom_sf"/>
</dbReference>
<keyword evidence="3" id="KW-1185">Reference proteome</keyword>
<evidence type="ECO:0000313" key="2">
    <source>
        <dbReference type="EMBL" id="TCD16140.1"/>
    </source>
</evidence>
<dbReference type="SUPFAM" id="SSF55874">
    <property type="entry name" value="ATPase domain of HSP90 chaperone/DNA topoisomerase II/histidine kinase"/>
    <property type="match status" value="1"/>
</dbReference>
<evidence type="ECO:0000313" key="3">
    <source>
        <dbReference type="Proteomes" id="UP000291301"/>
    </source>
</evidence>
<organism evidence="2 3">
    <name type="scientific">Oricola cellulosilytica</name>
    <dbReference type="NCBI Taxonomy" id="1429082"/>
    <lineage>
        <taxon>Bacteria</taxon>
        <taxon>Pseudomonadati</taxon>
        <taxon>Pseudomonadota</taxon>
        <taxon>Alphaproteobacteria</taxon>
        <taxon>Hyphomicrobiales</taxon>
        <taxon>Ahrensiaceae</taxon>
        <taxon>Oricola</taxon>
    </lineage>
</organism>
<proteinExistence type="predicted"/>
<dbReference type="EMBL" id="SJST01000001">
    <property type="protein sequence ID" value="TCD16140.1"/>
    <property type="molecule type" value="Genomic_DNA"/>
</dbReference>
<dbReference type="OrthoDB" id="479131at2"/>
<dbReference type="AlphaFoldDB" id="A0A4R0PHV0"/>
<accession>A0A4R0PHV0</accession>
<keyword evidence="2" id="KW-0418">Kinase</keyword>
<evidence type="ECO:0000259" key="1">
    <source>
        <dbReference type="SMART" id="SM00331"/>
    </source>
</evidence>